<evidence type="ECO:0000256" key="1">
    <source>
        <dbReference type="SAM" id="MobiDB-lite"/>
    </source>
</evidence>
<accession>A0A4U0SD50</accession>
<dbReference type="Proteomes" id="UP000305778">
    <property type="component" value="Unassembled WGS sequence"/>
</dbReference>
<comment type="caution">
    <text evidence="2">The sequence shown here is derived from an EMBL/GenBank/DDBJ whole genome shotgun (WGS) entry which is preliminary data.</text>
</comment>
<name>A0A4U0SD50_9ACTN</name>
<feature type="region of interest" description="Disordered" evidence="1">
    <location>
        <begin position="29"/>
        <end position="93"/>
    </location>
</feature>
<reference evidence="2 3" key="1">
    <citation type="submission" date="2019-04" db="EMBL/GenBank/DDBJ databases">
        <title>Streptomyces oryziradicis sp. nov., a novel actinomycete isolated from rhizosphere soil of rice (Oryza sativa L.).</title>
        <authorList>
            <person name="Li C."/>
        </authorList>
    </citation>
    <scope>NUCLEOTIDE SEQUENCE [LARGE SCALE GENOMIC DNA]</scope>
    <source>
        <strain evidence="2 3">NEAU-C40</strain>
    </source>
</reference>
<gene>
    <name evidence="2" type="ORF">FCI23_48740</name>
</gene>
<evidence type="ECO:0000313" key="2">
    <source>
        <dbReference type="EMBL" id="TJZ98254.1"/>
    </source>
</evidence>
<dbReference type="AlphaFoldDB" id="A0A4U0SD50"/>
<sequence length="104" mass="11136">MTACQAGGDLGVPTVRQPLRRRTLRQFLAEQRQQSAGQRLGRAEPGDRAEVRDPVPSPAQPRQQPGTGEGGLAAAGGTGQDDHRLPGGERLQPVDVRIIAVHMR</sequence>
<organism evidence="2 3">
    <name type="scientific">Actinacidiphila oryziradicis</name>
    <dbReference type="NCBI Taxonomy" id="2571141"/>
    <lineage>
        <taxon>Bacteria</taxon>
        <taxon>Bacillati</taxon>
        <taxon>Actinomycetota</taxon>
        <taxon>Actinomycetes</taxon>
        <taxon>Kitasatosporales</taxon>
        <taxon>Streptomycetaceae</taxon>
        <taxon>Actinacidiphila</taxon>
    </lineage>
</organism>
<evidence type="ECO:0000313" key="3">
    <source>
        <dbReference type="Proteomes" id="UP000305778"/>
    </source>
</evidence>
<feature type="compositionally biased region" description="Gly residues" evidence="1">
    <location>
        <begin position="67"/>
        <end position="79"/>
    </location>
</feature>
<dbReference type="EMBL" id="SUMC01000133">
    <property type="protein sequence ID" value="TJZ98254.1"/>
    <property type="molecule type" value="Genomic_DNA"/>
</dbReference>
<proteinExistence type="predicted"/>
<keyword evidence="3" id="KW-1185">Reference proteome</keyword>
<feature type="compositionally biased region" description="Basic and acidic residues" evidence="1">
    <location>
        <begin position="41"/>
        <end position="53"/>
    </location>
</feature>
<protein>
    <submittedName>
        <fullName evidence="2">Uncharacterized protein</fullName>
    </submittedName>
</protein>